<accession>X1ARU3</accession>
<reference evidence="1" key="1">
    <citation type="journal article" date="2014" name="Front. Microbiol.">
        <title>High frequency of phylogenetically diverse reductive dehalogenase-homologous genes in deep subseafloor sedimentary metagenomes.</title>
        <authorList>
            <person name="Kawai M."/>
            <person name="Futagami T."/>
            <person name="Toyoda A."/>
            <person name="Takaki Y."/>
            <person name="Nishi S."/>
            <person name="Hori S."/>
            <person name="Arai W."/>
            <person name="Tsubouchi T."/>
            <person name="Morono Y."/>
            <person name="Uchiyama I."/>
            <person name="Ito T."/>
            <person name="Fujiyama A."/>
            <person name="Inagaki F."/>
            <person name="Takami H."/>
        </authorList>
    </citation>
    <scope>NUCLEOTIDE SEQUENCE</scope>
    <source>
        <strain evidence="1">Expedition CK06-06</strain>
    </source>
</reference>
<evidence type="ECO:0000313" key="1">
    <source>
        <dbReference type="EMBL" id="GAG85569.1"/>
    </source>
</evidence>
<dbReference type="EMBL" id="BART01015520">
    <property type="protein sequence ID" value="GAG85569.1"/>
    <property type="molecule type" value="Genomic_DNA"/>
</dbReference>
<comment type="caution">
    <text evidence="1">The sequence shown here is derived from an EMBL/GenBank/DDBJ whole genome shotgun (WGS) entry which is preliminary data.</text>
</comment>
<gene>
    <name evidence="1" type="ORF">S01H4_30120</name>
</gene>
<organism evidence="1">
    <name type="scientific">marine sediment metagenome</name>
    <dbReference type="NCBI Taxonomy" id="412755"/>
    <lineage>
        <taxon>unclassified sequences</taxon>
        <taxon>metagenomes</taxon>
        <taxon>ecological metagenomes</taxon>
    </lineage>
</organism>
<proteinExistence type="predicted"/>
<dbReference type="AlphaFoldDB" id="X1ARU3"/>
<name>X1ARU3_9ZZZZ</name>
<protein>
    <submittedName>
        <fullName evidence="1">Uncharacterized protein</fullName>
    </submittedName>
</protein>
<sequence length="79" mass="9275">MNQEIKRVIESYQSIIDLEEENEVMHLIADLQELFSEKDKVKHTCYKCGSESWFKVNLETYVVSINDLICDDCNSIEVE</sequence>